<dbReference type="HOGENOM" id="CLU_2844882_0_0_5"/>
<organism evidence="1 2">
    <name type="scientific">Methylobacterium oryzae CBMB20</name>
    <dbReference type="NCBI Taxonomy" id="693986"/>
    <lineage>
        <taxon>Bacteria</taxon>
        <taxon>Pseudomonadati</taxon>
        <taxon>Pseudomonadota</taxon>
        <taxon>Alphaproteobacteria</taxon>
        <taxon>Hyphomicrobiales</taxon>
        <taxon>Methylobacteriaceae</taxon>
        <taxon>Methylobacterium</taxon>
    </lineage>
</organism>
<dbReference type="AlphaFoldDB" id="A0A089NZ69"/>
<name>A0A089NZ69_9HYPH</name>
<gene>
    <name evidence="1" type="ORF">MOC_3353</name>
</gene>
<dbReference type="RefSeq" id="WP_043352604.1">
    <property type="nucleotide sequence ID" value="NZ_CP003811.1"/>
</dbReference>
<proteinExistence type="predicted"/>
<dbReference type="EMBL" id="CP003811">
    <property type="protein sequence ID" value="AIQ91108.1"/>
    <property type="molecule type" value="Genomic_DNA"/>
</dbReference>
<dbReference type="Gene3D" id="2.30.29.80">
    <property type="match status" value="1"/>
</dbReference>
<reference evidence="1 2" key="1">
    <citation type="journal article" date="2014" name="PLoS ONE">
        <title>Genome Information of Methylobacterium oryzae, a Plant-Probiotic Methylotroph in the Phyllosphere.</title>
        <authorList>
            <person name="Kwak M.J."/>
            <person name="Jeong H."/>
            <person name="Madhaiyan M."/>
            <person name="Lee Y."/>
            <person name="Sa T.M."/>
            <person name="Oh T.K."/>
            <person name="Kim J.F."/>
        </authorList>
    </citation>
    <scope>NUCLEOTIDE SEQUENCE [LARGE SCALE GENOMIC DNA]</scope>
    <source>
        <strain evidence="1 2">CBMB20</strain>
    </source>
</reference>
<dbReference type="InterPro" id="IPR036913">
    <property type="entry name" value="YegP-like_sf"/>
</dbReference>
<dbReference type="eggNOG" id="ENOG5031063">
    <property type="taxonomic scope" value="Bacteria"/>
</dbReference>
<evidence type="ECO:0000313" key="2">
    <source>
        <dbReference type="Proteomes" id="UP000029492"/>
    </source>
</evidence>
<accession>A0A089NZ69</accession>
<protein>
    <submittedName>
        <fullName evidence="1">Protein of unassigned function</fullName>
    </submittedName>
</protein>
<dbReference type="Proteomes" id="UP000029492">
    <property type="component" value="Chromosome"/>
</dbReference>
<dbReference type="STRING" id="693986.MOC_3353"/>
<evidence type="ECO:0000313" key="1">
    <source>
        <dbReference type="EMBL" id="AIQ91108.1"/>
    </source>
</evidence>
<dbReference type="GeneID" id="96603173"/>
<keyword evidence="2" id="KW-1185">Reference proteome</keyword>
<sequence>MQFEIREHSRSLWSWVLVNETDEPVLESRRSFPSRAQATAAALAFSQLVARAGRSLTGGPRPVGFL</sequence>
<dbReference type="KEGG" id="mor:MOC_3353"/>
<dbReference type="SUPFAM" id="SSF160113">
    <property type="entry name" value="YegP-like"/>
    <property type="match status" value="1"/>
</dbReference>